<dbReference type="Pfam" id="PF00078">
    <property type="entry name" value="RVT_1"/>
    <property type="match status" value="1"/>
</dbReference>
<dbReference type="SUPFAM" id="SSF56672">
    <property type="entry name" value="DNA/RNA polymerases"/>
    <property type="match status" value="1"/>
</dbReference>
<dbReference type="EMBL" id="BGPR01175197">
    <property type="protein sequence ID" value="GBM44408.1"/>
    <property type="molecule type" value="Genomic_DNA"/>
</dbReference>
<dbReference type="PANTHER" id="PTHR37984">
    <property type="entry name" value="PROTEIN CBG26694"/>
    <property type="match status" value="1"/>
</dbReference>
<sequence>MASVDYTLTEFNKVKISSVIDANSGFRQIMLHPESSGLTTFITPFGRFKFKSLPFGISSAPEVCQKRIRECLKGLNRVVGLMDEFVVYGETEQKHYERLYQVLQRL</sequence>
<dbReference type="GO" id="GO:0071897">
    <property type="term" value="P:DNA biosynthetic process"/>
    <property type="evidence" value="ECO:0007669"/>
    <property type="project" value="UniProtKB-ARBA"/>
</dbReference>
<keyword evidence="3" id="KW-1185">Reference proteome</keyword>
<dbReference type="InterPro" id="IPR050951">
    <property type="entry name" value="Retrovirus_Pol_polyprotein"/>
</dbReference>
<dbReference type="Gene3D" id="3.30.70.270">
    <property type="match status" value="1"/>
</dbReference>
<evidence type="ECO:0000259" key="1">
    <source>
        <dbReference type="Pfam" id="PF00078"/>
    </source>
</evidence>
<evidence type="ECO:0000313" key="3">
    <source>
        <dbReference type="Proteomes" id="UP000499080"/>
    </source>
</evidence>
<dbReference type="InterPro" id="IPR043128">
    <property type="entry name" value="Rev_trsase/Diguanyl_cyclase"/>
</dbReference>
<protein>
    <recommendedName>
        <fullName evidence="1">Reverse transcriptase domain-containing protein</fullName>
    </recommendedName>
</protein>
<dbReference type="CDD" id="cd01647">
    <property type="entry name" value="RT_LTR"/>
    <property type="match status" value="1"/>
</dbReference>
<dbReference type="AlphaFoldDB" id="A0A4Y2FVJ4"/>
<reference evidence="2 3" key="1">
    <citation type="journal article" date="2019" name="Sci. Rep.">
        <title>Orb-weaving spider Araneus ventricosus genome elucidates the spidroin gene catalogue.</title>
        <authorList>
            <person name="Kono N."/>
            <person name="Nakamura H."/>
            <person name="Ohtoshi R."/>
            <person name="Moran D.A.P."/>
            <person name="Shinohara A."/>
            <person name="Yoshida Y."/>
            <person name="Fujiwara M."/>
            <person name="Mori M."/>
            <person name="Tomita M."/>
            <person name="Arakawa K."/>
        </authorList>
    </citation>
    <scope>NUCLEOTIDE SEQUENCE [LARGE SCALE GENOMIC DNA]</scope>
</reference>
<dbReference type="PANTHER" id="PTHR37984:SF5">
    <property type="entry name" value="PROTEIN NYNRIN-LIKE"/>
    <property type="match status" value="1"/>
</dbReference>
<feature type="domain" description="Reverse transcriptase" evidence="1">
    <location>
        <begin position="12"/>
        <end position="106"/>
    </location>
</feature>
<gene>
    <name evidence="2" type="ORF">AVEN_139041_1</name>
</gene>
<comment type="caution">
    <text evidence="2">The sequence shown here is derived from an EMBL/GenBank/DDBJ whole genome shotgun (WGS) entry which is preliminary data.</text>
</comment>
<proteinExistence type="predicted"/>
<dbReference type="Gene3D" id="3.10.10.10">
    <property type="entry name" value="HIV Type 1 Reverse Transcriptase, subunit A, domain 1"/>
    <property type="match status" value="1"/>
</dbReference>
<organism evidence="2 3">
    <name type="scientific">Araneus ventricosus</name>
    <name type="common">Orbweaver spider</name>
    <name type="synonym">Epeira ventricosa</name>
    <dbReference type="NCBI Taxonomy" id="182803"/>
    <lineage>
        <taxon>Eukaryota</taxon>
        <taxon>Metazoa</taxon>
        <taxon>Ecdysozoa</taxon>
        <taxon>Arthropoda</taxon>
        <taxon>Chelicerata</taxon>
        <taxon>Arachnida</taxon>
        <taxon>Araneae</taxon>
        <taxon>Araneomorphae</taxon>
        <taxon>Entelegynae</taxon>
        <taxon>Araneoidea</taxon>
        <taxon>Araneidae</taxon>
        <taxon>Araneus</taxon>
    </lineage>
</organism>
<accession>A0A4Y2FVJ4</accession>
<dbReference type="Proteomes" id="UP000499080">
    <property type="component" value="Unassembled WGS sequence"/>
</dbReference>
<name>A0A4Y2FVJ4_ARAVE</name>
<dbReference type="OrthoDB" id="6512428at2759"/>
<evidence type="ECO:0000313" key="2">
    <source>
        <dbReference type="EMBL" id="GBM44408.1"/>
    </source>
</evidence>
<dbReference type="InterPro" id="IPR043502">
    <property type="entry name" value="DNA/RNA_pol_sf"/>
</dbReference>
<dbReference type="InterPro" id="IPR000477">
    <property type="entry name" value="RT_dom"/>
</dbReference>